<dbReference type="Gene3D" id="1.10.510.10">
    <property type="entry name" value="Transferase(Phosphotransferase) domain 1"/>
    <property type="match status" value="1"/>
</dbReference>
<dbReference type="InterPro" id="IPR051175">
    <property type="entry name" value="CLK_kinases"/>
</dbReference>
<gene>
    <name evidence="8" type="ORF">BDV33DRAFT_228348</name>
</gene>
<dbReference type="InterPro" id="IPR011009">
    <property type="entry name" value="Kinase-like_dom_sf"/>
</dbReference>
<dbReference type="Proteomes" id="UP000326799">
    <property type="component" value="Unassembled WGS sequence"/>
</dbReference>
<accession>A0A5N6F0Y2</accession>
<keyword evidence="1" id="KW-0723">Serine/threonine-protein kinase</keyword>
<evidence type="ECO:0000313" key="9">
    <source>
        <dbReference type="Proteomes" id="UP000326799"/>
    </source>
</evidence>
<dbReference type="SUPFAM" id="SSF56112">
    <property type="entry name" value="Protein kinase-like (PK-like)"/>
    <property type="match status" value="1"/>
</dbReference>
<dbReference type="Pfam" id="PF00069">
    <property type="entry name" value="Pkinase"/>
    <property type="match status" value="2"/>
</dbReference>
<dbReference type="GO" id="GO:0005634">
    <property type="term" value="C:nucleus"/>
    <property type="evidence" value="ECO:0007669"/>
    <property type="project" value="TreeGrafter"/>
</dbReference>
<dbReference type="GO" id="GO:0004674">
    <property type="term" value="F:protein serine/threonine kinase activity"/>
    <property type="evidence" value="ECO:0007669"/>
    <property type="project" value="UniProtKB-KW"/>
</dbReference>
<dbReference type="PROSITE" id="PS00107">
    <property type="entry name" value="PROTEIN_KINASE_ATP"/>
    <property type="match status" value="1"/>
</dbReference>
<dbReference type="PANTHER" id="PTHR45646">
    <property type="entry name" value="SERINE/THREONINE-PROTEIN KINASE DOA-RELATED"/>
    <property type="match status" value="1"/>
</dbReference>
<evidence type="ECO:0000256" key="4">
    <source>
        <dbReference type="ARBA" id="ARBA00022777"/>
    </source>
</evidence>
<proteinExistence type="predicted"/>
<dbReference type="InterPro" id="IPR000719">
    <property type="entry name" value="Prot_kinase_dom"/>
</dbReference>
<evidence type="ECO:0000256" key="6">
    <source>
        <dbReference type="PROSITE-ProRule" id="PRU10141"/>
    </source>
</evidence>
<keyword evidence="3 6" id="KW-0547">Nucleotide-binding</keyword>
<keyword evidence="2" id="KW-0808">Transferase</keyword>
<sequence length="452" mass="51555">MNTIKPSIPRLSALLRKKPFPMPSPGPPLPPGILIDEEISPVYNSKYFYPAKPGEVLANRYQTLVKVGWGVSSTVWLARDLQGHIEEPESVVALKIANNNASSAGHEREAEEHISTVDPSHRGRSLIRTLLDSFEVNGPEGSHSCLVYPPLREPLSMYQRRFGDRRMPLPLIKTYIRALLTGLDYLHKQCRTVHTDLKLENIMVSFEDPTVLADFLESQLEKPMAFKIDSTGRPVYQSRSDFGPLKSLRSIPQLVDFGLATRLEEDDDWGVWPIQPDHYRAPEVILGIGWQMPADIWNLGVLLWDMIEGKELFQHIHDQEGRYDAKLHIAEMIALLGPPPPEIIRRYQYMREYSWPEPVRREDNKVCETAEEYFCGPFFDNNGRLLYEDLTPDRKLGDTVSFLEGEEREAFLDLAKGMLLWHPNVRKNCRRTGGTSFSSPKANKPLISVNIS</sequence>
<feature type="domain" description="Protein kinase" evidence="7">
    <location>
        <begin position="61"/>
        <end position="447"/>
    </location>
</feature>
<evidence type="ECO:0000259" key="7">
    <source>
        <dbReference type="PROSITE" id="PS50011"/>
    </source>
</evidence>
<protein>
    <submittedName>
        <fullName evidence="8">Kinase domain protein</fullName>
    </submittedName>
</protein>
<dbReference type="Gene3D" id="3.30.200.20">
    <property type="entry name" value="Phosphorylase Kinase, domain 1"/>
    <property type="match status" value="1"/>
</dbReference>
<feature type="binding site" evidence="6">
    <location>
        <position position="95"/>
    </location>
    <ligand>
        <name>ATP</name>
        <dbReference type="ChEBI" id="CHEBI:30616"/>
    </ligand>
</feature>
<evidence type="ECO:0000256" key="2">
    <source>
        <dbReference type="ARBA" id="ARBA00022679"/>
    </source>
</evidence>
<evidence type="ECO:0000256" key="3">
    <source>
        <dbReference type="ARBA" id="ARBA00022741"/>
    </source>
</evidence>
<organism evidence="8 9">
    <name type="scientific">Aspergillus novoparasiticus</name>
    <dbReference type="NCBI Taxonomy" id="986946"/>
    <lineage>
        <taxon>Eukaryota</taxon>
        <taxon>Fungi</taxon>
        <taxon>Dikarya</taxon>
        <taxon>Ascomycota</taxon>
        <taxon>Pezizomycotina</taxon>
        <taxon>Eurotiomycetes</taxon>
        <taxon>Eurotiomycetidae</taxon>
        <taxon>Eurotiales</taxon>
        <taxon>Aspergillaceae</taxon>
        <taxon>Aspergillus</taxon>
        <taxon>Aspergillus subgen. Circumdati</taxon>
    </lineage>
</organism>
<dbReference type="PROSITE" id="PS50011">
    <property type="entry name" value="PROTEIN_KINASE_DOM"/>
    <property type="match status" value="1"/>
</dbReference>
<dbReference type="EMBL" id="ML733405">
    <property type="protein sequence ID" value="KAB8223488.1"/>
    <property type="molecule type" value="Genomic_DNA"/>
</dbReference>
<keyword evidence="4 8" id="KW-0418">Kinase</keyword>
<dbReference type="GO" id="GO:0005524">
    <property type="term" value="F:ATP binding"/>
    <property type="evidence" value="ECO:0007669"/>
    <property type="project" value="UniProtKB-UniRule"/>
</dbReference>
<evidence type="ECO:0000256" key="5">
    <source>
        <dbReference type="ARBA" id="ARBA00022840"/>
    </source>
</evidence>
<reference evidence="8 9" key="1">
    <citation type="submission" date="2019-04" db="EMBL/GenBank/DDBJ databases">
        <title>Fungal friends and foes A comparative genomics study of 23 Aspergillus species from section Flavi.</title>
        <authorList>
            <consortium name="DOE Joint Genome Institute"/>
            <person name="Kjaerbolling I."/>
            <person name="Vesth T.C."/>
            <person name="Frisvad J.C."/>
            <person name="Nybo J.L."/>
            <person name="Theobald S."/>
            <person name="Kildgaard S."/>
            <person name="Petersen T.I."/>
            <person name="Kuo A."/>
            <person name="Sato A."/>
            <person name="Lyhne E.K."/>
            <person name="Kogle M.E."/>
            <person name="Wiebenga A."/>
            <person name="Kun R.S."/>
            <person name="Lubbers R.J."/>
            <person name="Makela M.R."/>
            <person name="Barry K."/>
            <person name="Chovatia M."/>
            <person name="Clum A."/>
            <person name="Daum C."/>
            <person name="Haridas S."/>
            <person name="He G."/>
            <person name="LaButti K."/>
            <person name="Lipzen A."/>
            <person name="Mondo S."/>
            <person name="Pangilinan J."/>
            <person name="Riley R."/>
            <person name="Salamov A."/>
            <person name="Simmons B.A."/>
            <person name="Magnuson J.K."/>
            <person name="Henrissat B."/>
            <person name="Mortensen U.H."/>
            <person name="Larsen T.O."/>
            <person name="De vries R.P."/>
            <person name="Grigoriev I.V."/>
            <person name="Machida M."/>
            <person name="Baker S.E."/>
            <person name="Andersen M.R."/>
        </authorList>
    </citation>
    <scope>NUCLEOTIDE SEQUENCE [LARGE SCALE GENOMIC DNA]</scope>
    <source>
        <strain evidence="8 9">CBS 126849</strain>
    </source>
</reference>
<dbReference type="InterPro" id="IPR017441">
    <property type="entry name" value="Protein_kinase_ATP_BS"/>
</dbReference>
<keyword evidence="9" id="KW-1185">Reference proteome</keyword>
<name>A0A5N6F0Y2_9EURO</name>
<evidence type="ECO:0000256" key="1">
    <source>
        <dbReference type="ARBA" id="ARBA00022527"/>
    </source>
</evidence>
<dbReference type="PANTHER" id="PTHR45646:SF11">
    <property type="entry name" value="SERINE_THREONINE-PROTEIN KINASE DOA"/>
    <property type="match status" value="1"/>
</dbReference>
<keyword evidence="5 6" id="KW-0067">ATP-binding</keyword>
<dbReference type="GO" id="GO:0043484">
    <property type="term" value="P:regulation of RNA splicing"/>
    <property type="evidence" value="ECO:0007669"/>
    <property type="project" value="TreeGrafter"/>
</dbReference>
<dbReference type="SMART" id="SM00220">
    <property type="entry name" value="S_TKc"/>
    <property type="match status" value="1"/>
</dbReference>
<dbReference type="AlphaFoldDB" id="A0A5N6F0Y2"/>
<evidence type="ECO:0000313" key="8">
    <source>
        <dbReference type="EMBL" id="KAB8223488.1"/>
    </source>
</evidence>